<evidence type="ECO:0000256" key="10">
    <source>
        <dbReference type="ARBA" id="ARBA00023098"/>
    </source>
</evidence>
<comment type="catalytic activity">
    <reaction evidence="13">
        <text>N(6)-carboxybiotinyl-L-lysyl-[protein] + acetyl-CoA = N(6)-biotinyl-L-lysyl-[protein] + malonyl-CoA</text>
        <dbReference type="Rhea" id="RHEA:54728"/>
        <dbReference type="Rhea" id="RHEA-COMP:10505"/>
        <dbReference type="Rhea" id="RHEA-COMP:10506"/>
        <dbReference type="ChEBI" id="CHEBI:57288"/>
        <dbReference type="ChEBI" id="CHEBI:57384"/>
        <dbReference type="ChEBI" id="CHEBI:83144"/>
        <dbReference type="ChEBI" id="CHEBI:83145"/>
        <dbReference type="EC" id="2.1.3.15"/>
    </reaction>
</comment>
<dbReference type="GO" id="GO:0009317">
    <property type="term" value="C:acetyl-CoA carboxylase complex"/>
    <property type="evidence" value="ECO:0007669"/>
    <property type="project" value="InterPro"/>
</dbReference>
<protein>
    <recommendedName>
        <fullName evidence="13">Acetyl-coenzyme A carboxylase carboxyl transferase subunit beta</fullName>
        <shortName evidence="13">ACCase subunit beta</shortName>
        <shortName evidence="13">Acetyl-CoA carboxylase carboxyltransferase subunit beta</shortName>
        <ecNumber evidence="13">2.1.3.15</ecNumber>
    </recommendedName>
</protein>
<evidence type="ECO:0000256" key="1">
    <source>
        <dbReference type="ARBA" id="ARBA00004496"/>
    </source>
</evidence>
<feature type="binding site" evidence="13">
    <location>
        <position position="50"/>
    </location>
    <ligand>
        <name>Zn(2+)</name>
        <dbReference type="ChEBI" id="CHEBI:29105"/>
    </ligand>
</feature>
<dbReference type="GO" id="GO:0006633">
    <property type="term" value="P:fatty acid biosynthetic process"/>
    <property type="evidence" value="ECO:0007669"/>
    <property type="project" value="UniProtKB-KW"/>
</dbReference>
<evidence type="ECO:0000256" key="12">
    <source>
        <dbReference type="ARBA" id="ARBA00025280"/>
    </source>
</evidence>
<feature type="zinc finger region" description="C4-type" evidence="13">
    <location>
        <begin position="28"/>
        <end position="50"/>
    </location>
</feature>
<keyword evidence="11 13" id="KW-0275">Fatty acid biosynthesis</keyword>
<evidence type="ECO:0000256" key="6">
    <source>
        <dbReference type="ARBA" id="ARBA00022771"/>
    </source>
</evidence>
<keyword evidence="3 13" id="KW-0808">Transferase</keyword>
<keyword evidence="8 13" id="KW-0862">Zinc</keyword>
<evidence type="ECO:0000256" key="3">
    <source>
        <dbReference type="ARBA" id="ARBA00022679"/>
    </source>
</evidence>
<keyword evidence="10 13" id="KW-0443">Lipid metabolism</keyword>
<dbReference type="AlphaFoldDB" id="H5SQB4"/>
<evidence type="ECO:0000256" key="9">
    <source>
        <dbReference type="ARBA" id="ARBA00022840"/>
    </source>
</evidence>
<keyword evidence="13" id="KW-0963">Cytoplasm</keyword>
<dbReference type="GO" id="GO:0005524">
    <property type="term" value="F:ATP binding"/>
    <property type="evidence" value="ECO:0007669"/>
    <property type="project" value="UniProtKB-KW"/>
</dbReference>
<dbReference type="PANTHER" id="PTHR42995">
    <property type="entry name" value="ACETYL-COENZYME A CARBOXYLASE CARBOXYL TRANSFERASE SUBUNIT BETA, CHLOROPLASTIC"/>
    <property type="match status" value="1"/>
</dbReference>
<evidence type="ECO:0000259" key="14">
    <source>
        <dbReference type="PROSITE" id="PS50980"/>
    </source>
</evidence>
<proteinExistence type="inferred from homology"/>
<keyword evidence="5 13" id="KW-0547">Nucleotide-binding</keyword>
<dbReference type="InterPro" id="IPR011762">
    <property type="entry name" value="COA_CT_N"/>
</dbReference>
<feature type="binding site" evidence="13">
    <location>
        <position position="28"/>
    </location>
    <ligand>
        <name>Zn(2+)</name>
        <dbReference type="ChEBI" id="CHEBI:29105"/>
    </ligand>
</feature>
<dbReference type="UniPathway" id="UPA00655">
    <property type="reaction ID" value="UER00711"/>
</dbReference>
<dbReference type="GO" id="GO:0008270">
    <property type="term" value="F:zinc ion binding"/>
    <property type="evidence" value="ECO:0007669"/>
    <property type="project" value="UniProtKB-UniRule"/>
</dbReference>
<keyword evidence="6 13" id="KW-0863">Zinc-finger</keyword>
<evidence type="ECO:0000256" key="2">
    <source>
        <dbReference type="ARBA" id="ARBA00022516"/>
    </source>
</evidence>
<keyword evidence="4 13" id="KW-0479">Metal-binding</keyword>
<evidence type="ECO:0000256" key="11">
    <source>
        <dbReference type="ARBA" id="ARBA00023160"/>
    </source>
</evidence>
<sequence>MAIFGKKYFKVELDRAERKDDEALWMKCKACNELVFKKKVRENNNICPKCGEYFFLTAPERIQLLADPNSFEDISRPIVAADPLGFVDEDGHTYPEKIKKAQEETGLANEIIVGRARIGGFPVILAVMDFRFIGGSMGSVMGEQICHGMEHAAQERIPFILISATGGARMHEGILSLMQMAKTSACRKKLADARVPFISIMTYPTTAGVQASIASLGDITLAEKGALIGFTGRRVIQQTLKQDLPEDFQTDRFAFEHGIVDTVVKRESLRDELIRVLKFFV</sequence>
<evidence type="ECO:0000256" key="13">
    <source>
        <dbReference type="HAMAP-Rule" id="MF_01395"/>
    </source>
</evidence>
<dbReference type="InterPro" id="IPR034733">
    <property type="entry name" value="AcCoA_carboxyl_beta"/>
</dbReference>
<organism evidence="15">
    <name type="scientific">Acetithermum autotrophicum</name>
    <dbReference type="NCBI Taxonomy" id="1446466"/>
    <lineage>
        <taxon>Bacteria</taxon>
        <taxon>Candidatus Bipolaricaulota</taxon>
        <taxon>Candidatus Acetithermum</taxon>
    </lineage>
</organism>
<dbReference type="EC" id="2.1.3.15" evidence="13"/>
<reference evidence="15" key="2">
    <citation type="journal article" date="2012" name="PLoS ONE">
        <title>A Deeply Branching Thermophilic Bacterium with an Ancient Acetyl-CoA Pathway Dominates a Subsurface Ecosystem.</title>
        <authorList>
            <person name="Takami H."/>
            <person name="Noguchi H."/>
            <person name="Takaki Y."/>
            <person name="Uchiyama I."/>
            <person name="Toyoda A."/>
            <person name="Nishi S."/>
            <person name="Chee G.-J."/>
            <person name="Arai W."/>
            <person name="Nunoura T."/>
            <person name="Itoh T."/>
            <person name="Hattori M."/>
            <person name="Takai K."/>
        </authorList>
    </citation>
    <scope>NUCLEOTIDE SEQUENCE</scope>
</reference>
<keyword evidence="9 13" id="KW-0067">ATP-binding</keyword>
<comment type="similarity">
    <text evidence="13">Belongs to the AccD/PCCB family.</text>
</comment>
<gene>
    <name evidence="13" type="primary">accD</name>
    <name evidence="15" type="ORF">HGMM_OP1C045</name>
</gene>
<accession>H5SQB4</accession>
<comment type="subunit">
    <text evidence="13">Acetyl-CoA carboxylase is a heterohexamer composed of biotin carboxyl carrier protein (AccB), biotin carboxylase (AccC) and two subunits each of ACCase subunit alpha (AccA) and ACCase subunit beta (AccD).</text>
</comment>
<comment type="cofactor">
    <cofactor evidence="13">
        <name>Zn(2+)</name>
        <dbReference type="ChEBI" id="CHEBI:29105"/>
    </cofactor>
    <text evidence="13">Binds 1 zinc ion per subunit.</text>
</comment>
<evidence type="ECO:0000256" key="4">
    <source>
        <dbReference type="ARBA" id="ARBA00022723"/>
    </source>
</evidence>
<evidence type="ECO:0000256" key="7">
    <source>
        <dbReference type="ARBA" id="ARBA00022832"/>
    </source>
</evidence>
<dbReference type="GO" id="GO:2001295">
    <property type="term" value="P:malonyl-CoA biosynthetic process"/>
    <property type="evidence" value="ECO:0007669"/>
    <property type="project" value="UniProtKB-UniRule"/>
</dbReference>
<dbReference type="SUPFAM" id="SSF52096">
    <property type="entry name" value="ClpP/crotonase"/>
    <property type="match status" value="1"/>
</dbReference>
<dbReference type="InterPro" id="IPR000438">
    <property type="entry name" value="Acetyl_CoA_COase_Trfase_b_su"/>
</dbReference>
<evidence type="ECO:0000256" key="5">
    <source>
        <dbReference type="ARBA" id="ARBA00022741"/>
    </source>
</evidence>
<dbReference type="GO" id="GO:0016743">
    <property type="term" value="F:carboxyl- or carbamoyltransferase activity"/>
    <property type="evidence" value="ECO:0007669"/>
    <property type="project" value="UniProtKB-UniRule"/>
</dbReference>
<comment type="function">
    <text evidence="12 13">Component of the acetyl coenzyme A carboxylase (ACC) complex. Biotin carboxylase (BC) catalyzes the carboxylation of biotin on its carrier protein (BCCP) and then the CO(2) group is transferred by the transcarboxylase to acetyl-CoA to form malonyl-CoA.</text>
</comment>
<reference evidence="15" key="1">
    <citation type="journal article" date="2005" name="Environ. Microbiol.">
        <title>Genetic and functional properties of uncultivated thermophilic crenarchaeotes from a subsurface gold mine as revealed by analysis of genome fragments.</title>
        <authorList>
            <person name="Nunoura T."/>
            <person name="Hirayama H."/>
            <person name="Takami H."/>
            <person name="Oida H."/>
            <person name="Nishi S."/>
            <person name="Shimamura S."/>
            <person name="Suzuki Y."/>
            <person name="Inagaki F."/>
            <person name="Takai K."/>
            <person name="Nealson K.H."/>
            <person name="Horikoshi K."/>
        </authorList>
    </citation>
    <scope>NUCLEOTIDE SEQUENCE</scope>
</reference>
<dbReference type="Pfam" id="PF01039">
    <property type="entry name" value="Carboxyl_trans"/>
    <property type="match status" value="1"/>
</dbReference>
<dbReference type="EMBL" id="AP011800">
    <property type="protein sequence ID" value="BAL58350.1"/>
    <property type="molecule type" value="Genomic_DNA"/>
</dbReference>
<comment type="subcellular location">
    <subcellularLocation>
        <location evidence="1 13">Cytoplasm</location>
    </subcellularLocation>
</comment>
<dbReference type="GO" id="GO:0003989">
    <property type="term" value="F:acetyl-CoA carboxylase activity"/>
    <property type="evidence" value="ECO:0007669"/>
    <property type="project" value="InterPro"/>
</dbReference>
<dbReference type="PRINTS" id="PR01070">
    <property type="entry name" value="ACCCTRFRASEB"/>
</dbReference>
<dbReference type="InterPro" id="IPR029045">
    <property type="entry name" value="ClpP/crotonase-like_dom_sf"/>
</dbReference>
<dbReference type="PROSITE" id="PS50980">
    <property type="entry name" value="COA_CT_NTER"/>
    <property type="match status" value="1"/>
</dbReference>
<dbReference type="Pfam" id="PF17848">
    <property type="entry name" value="Zn_ribbon_ACC"/>
    <property type="match status" value="1"/>
</dbReference>
<dbReference type="HAMAP" id="MF_01395">
    <property type="entry name" value="AcetylCoA_CT_beta"/>
    <property type="match status" value="1"/>
</dbReference>
<keyword evidence="2 13" id="KW-0444">Lipid biosynthesis</keyword>
<comment type="pathway">
    <text evidence="13">Lipid metabolism; malonyl-CoA biosynthesis; malonyl-CoA from acetyl-CoA: step 1/1.</text>
</comment>
<evidence type="ECO:0000313" key="15">
    <source>
        <dbReference type="EMBL" id="BAL58350.1"/>
    </source>
</evidence>
<dbReference type="PANTHER" id="PTHR42995:SF5">
    <property type="entry name" value="ACETYL-COENZYME A CARBOXYLASE CARBOXYL TRANSFERASE SUBUNIT BETA, CHLOROPLASTIC"/>
    <property type="match status" value="1"/>
</dbReference>
<evidence type="ECO:0000256" key="8">
    <source>
        <dbReference type="ARBA" id="ARBA00022833"/>
    </source>
</evidence>
<dbReference type="NCBIfam" id="TIGR00515">
    <property type="entry name" value="accD"/>
    <property type="match status" value="1"/>
</dbReference>
<keyword evidence="7 13" id="KW-0276">Fatty acid metabolism</keyword>
<feature type="binding site" evidence="13">
    <location>
        <position position="31"/>
    </location>
    <ligand>
        <name>Zn(2+)</name>
        <dbReference type="ChEBI" id="CHEBI:29105"/>
    </ligand>
</feature>
<feature type="domain" description="CoA carboxyltransferase N-terminal" evidence="14">
    <location>
        <begin position="24"/>
        <end position="281"/>
    </location>
</feature>
<dbReference type="Gene3D" id="3.90.226.10">
    <property type="entry name" value="2-enoyl-CoA Hydratase, Chain A, domain 1"/>
    <property type="match status" value="1"/>
</dbReference>
<name>H5SQB4_ACEAU</name>
<feature type="binding site" evidence="13">
    <location>
        <position position="47"/>
    </location>
    <ligand>
        <name>Zn(2+)</name>
        <dbReference type="ChEBI" id="CHEBI:29105"/>
    </ligand>
</feature>
<dbReference type="InterPro" id="IPR041010">
    <property type="entry name" value="Znf-ACC"/>
</dbReference>